<dbReference type="GO" id="GO:0005783">
    <property type="term" value="C:endoplasmic reticulum"/>
    <property type="evidence" value="ECO:0007669"/>
    <property type="project" value="UniProtKB-SubCell"/>
</dbReference>
<evidence type="ECO:0008006" key="9">
    <source>
        <dbReference type="Google" id="ProtNLM"/>
    </source>
</evidence>
<dbReference type="Gene3D" id="3.40.50.1820">
    <property type="entry name" value="alpha/beta hydrolase"/>
    <property type="match status" value="1"/>
</dbReference>
<dbReference type="SUPFAM" id="SSF53474">
    <property type="entry name" value="alpha/beta-Hydrolases"/>
    <property type="match status" value="1"/>
</dbReference>
<dbReference type="AlphaFoldDB" id="A0A8H3FDE0"/>
<sequence length="563" mass="62561">MAIGNAFDNSKFFAIRVATAGVLFFETPSGRVPGLAKILVSSVLSDLCQEQQKHQLLSYKMVSICQVDMKIFSKVVAVFGSPENREPVIRLATSHVDLRRVGPSQYFQEVLKLVSDSIEDLYEHAMQPSALKYLDVEMVSIKHDRGLDAELKRRFAAFSTEMDTGQEVFYVELPDRLGSKRKMAATGVEESSKVLTYRVRGIPLDLEFASTKTLLEESLETQSVDLDSLSASSGGRQEQVATVRVRGESAKLQGSRSEWLVPAAGSYVTNRRTLMVDTHFSGFTSLYRPNSDDKHVLDCIAISGLGSHAFGSWKHRDSQYMWLRDCLPHQLPGARVLIYGYDTKLAGSQSFQNIADLASKFRASLKVALGSNEHNRPLIFVAHSLGGLILKRALIQMASGDAADLRNFKSTFGILFFGVPNQGMDISSLLAMAHGQHNLPLLTTLSKDADFLQELIERFREVFNFRDSHVVSFFETNASPTARQDVTGKWSMSGKSAVLVDRYSARSGRSWEEDRSYPIDCNHSDMVKFSEYSDDCDIVCDILRDLANEASAVINARLTNSSP</sequence>
<keyword evidence="4" id="KW-0256">Endoplasmic reticulum</keyword>
<evidence type="ECO:0000256" key="4">
    <source>
        <dbReference type="ARBA" id="ARBA00022824"/>
    </source>
</evidence>
<reference evidence="7" key="1">
    <citation type="submission" date="2021-03" db="EMBL/GenBank/DDBJ databases">
        <authorList>
            <person name="Tagirdzhanova G."/>
        </authorList>
    </citation>
    <scope>NUCLEOTIDE SEQUENCE</scope>
</reference>
<dbReference type="PANTHER" id="PTHR48182">
    <property type="entry name" value="PROTEIN SERAC1"/>
    <property type="match status" value="1"/>
</dbReference>
<dbReference type="PANTHER" id="PTHR48182:SF2">
    <property type="entry name" value="PROTEIN SERAC1"/>
    <property type="match status" value="1"/>
</dbReference>
<dbReference type="Proteomes" id="UP000664203">
    <property type="component" value="Unassembled WGS sequence"/>
</dbReference>
<keyword evidence="5" id="KW-0496">Mitochondrion</keyword>
<gene>
    <name evidence="7" type="ORF">ALECFALPRED_001814</name>
</gene>
<keyword evidence="8" id="KW-1185">Reference proteome</keyword>
<dbReference type="OrthoDB" id="7464126at2759"/>
<evidence type="ECO:0000313" key="8">
    <source>
        <dbReference type="Proteomes" id="UP000664203"/>
    </source>
</evidence>
<accession>A0A8H3FDE0</accession>
<dbReference type="EMBL" id="CAJPDR010000147">
    <property type="protein sequence ID" value="CAF9921509.1"/>
    <property type="molecule type" value="Genomic_DNA"/>
</dbReference>
<dbReference type="GO" id="GO:0016020">
    <property type="term" value="C:membrane"/>
    <property type="evidence" value="ECO:0007669"/>
    <property type="project" value="UniProtKB-SubCell"/>
</dbReference>
<name>A0A8H3FDE0_9LECA</name>
<evidence type="ECO:0000313" key="7">
    <source>
        <dbReference type="EMBL" id="CAF9921509.1"/>
    </source>
</evidence>
<dbReference type="InterPro" id="IPR029058">
    <property type="entry name" value="AB_hydrolase_fold"/>
</dbReference>
<dbReference type="InterPro" id="IPR052374">
    <property type="entry name" value="SERAC1"/>
</dbReference>
<evidence type="ECO:0000256" key="3">
    <source>
        <dbReference type="ARBA" id="ARBA00004370"/>
    </source>
</evidence>
<dbReference type="GO" id="GO:0005739">
    <property type="term" value="C:mitochondrion"/>
    <property type="evidence" value="ECO:0007669"/>
    <property type="project" value="UniProtKB-SubCell"/>
</dbReference>
<evidence type="ECO:0000256" key="1">
    <source>
        <dbReference type="ARBA" id="ARBA00004173"/>
    </source>
</evidence>
<keyword evidence="6" id="KW-0472">Membrane</keyword>
<proteinExistence type="predicted"/>
<comment type="caution">
    <text evidence="7">The sequence shown here is derived from an EMBL/GenBank/DDBJ whole genome shotgun (WGS) entry which is preliminary data.</text>
</comment>
<evidence type="ECO:0000256" key="5">
    <source>
        <dbReference type="ARBA" id="ARBA00023128"/>
    </source>
</evidence>
<comment type="subcellular location">
    <subcellularLocation>
        <location evidence="2">Endoplasmic reticulum</location>
    </subcellularLocation>
    <subcellularLocation>
        <location evidence="3">Membrane</location>
    </subcellularLocation>
    <subcellularLocation>
        <location evidence="1">Mitochondrion</location>
    </subcellularLocation>
</comment>
<organism evidence="7 8">
    <name type="scientific">Alectoria fallacina</name>
    <dbReference type="NCBI Taxonomy" id="1903189"/>
    <lineage>
        <taxon>Eukaryota</taxon>
        <taxon>Fungi</taxon>
        <taxon>Dikarya</taxon>
        <taxon>Ascomycota</taxon>
        <taxon>Pezizomycotina</taxon>
        <taxon>Lecanoromycetes</taxon>
        <taxon>OSLEUM clade</taxon>
        <taxon>Lecanoromycetidae</taxon>
        <taxon>Lecanorales</taxon>
        <taxon>Lecanorineae</taxon>
        <taxon>Parmeliaceae</taxon>
        <taxon>Alectoria</taxon>
    </lineage>
</organism>
<protein>
    <recommendedName>
        <fullName evidence="9">Protein SERAC1</fullName>
    </recommendedName>
</protein>
<evidence type="ECO:0000256" key="2">
    <source>
        <dbReference type="ARBA" id="ARBA00004240"/>
    </source>
</evidence>
<evidence type="ECO:0000256" key="6">
    <source>
        <dbReference type="ARBA" id="ARBA00023136"/>
    </source>
</evidence>